<dbReference type="Proteomes" id="UP001497444">
    <property type="component" value="Chromosome 18"/>
</dbReference>
<proteinExistence type="predicted"/>
<dbReference type="EMBL" id="OZ020113">
    <property type="protein sequence ID" value="CAK9266130.1"/>
    <property type="molecule type" value="Genomic_DNA"/>
</dbReference>
<dbReference type="PANTHER" id="PTHR12542:SF96">
    <property type="entry name" value="EXOCYST COMPLEX COMPONENT EXO70B1"/>
    <property type="match status" value="1"/>
</dbReference>
<dbReference type="Pfam" id="PF20669">
    <property type="entry name" value="Exo70_N"/>
    <property type="match status" value="1"/>
</dbReference>
<gene>
    <name evidence="2" type="ORF">CSSPJE1EN1_LOCUS11608</name>
</gene>
<protein>
    <submittedName>
        <fullName evidence="2">Uncharacterized protein</fullName>
    </submittedName>
</protein>
<dbReference type="PANTHER" id="PTHR12542">
    <property type="entry name" value="EXOCYST COMPLEX PROTEIN EXO70"/>
    <property type="match status" value="1"/>
</dbReference>
<dbReference type="InterPro" id="IPR004140">
    <property type="entry name" value="Exo70"/>
</dbReference>
<dbReference type="SUPFAM" id="SSF74788">
    <property type="entry name" value="Cullin repeat-like"/>
    <property type="match status" value="1"/>
</dbReference>
<dbReference type="InterPro" id="IPR016159">
    <property type="entry name" value="Cullin_repeat-like_dom_sf"/>
</dbReference>
<accession>A0ABP0WKW0</accession>
<evidence type="ECO:0000313" key="2">
    <source>
        <dbReference type="EMBL" id="CAK9266130.1"/>
    </source>
</evidence>
<name>A0ABP0WKW0_9BRYO</name>
<feature type="region of interest" description="Disordered" evidence="1">
    <location>
        <begin position="52"/>
        <end position="86"/>
    </location>
</feature>
<keyword evidence="3" id="KW-1185">Reference proteome</keyword>
<evidence type="ECO:0000313" key="3">
    <source>
        <dbReference type="Proteomes" id="UP001497444"/>
    </source>
</evidence>
<evidence type="ECO:0000256" key="1">
    <source>
        <dbReference type="SAM" id="MobiDB-lite"/>
    </source>
</evidence>
<organism evidence="2 3">
    <name type="scientific">Sphagnum jensenii</name>
    <dbReference type="NCBI Taxonomy" id="128206"/>
    <lineage>
        <taxon>Eukaryota</taxon>
        <taxon>Viridiplantae</taxon>
        <taxon>Streptophyta</taxon>
        <taxon>Embryophyta</taxon>
        <taxon>Bryophyta</taxon>
        <taxon>Sphagnophytina</taxon>
        <taxon>Sphagnopsida</taxon>
        <taxon>Sphagnales</taxon>
        <taxon>Sphagnaceae</taxon>
        <taxon>Sphagnum</taxon>
    </lineage>
</organism>
<sequence length="257" mass="28949">MATDGEERVLITAQQIVRSLGTTNTAMTDDMLQILSNFDHRFSSMNDKPKKLEFSTSHEVGTTATDEDLQSKRSRPSSRGAGSSKMIKLRFDHAEDVVVRWHLGYSEQTKQQRIFECPEEEASTYVEAVDEVQNLLDQLSVQNKEEEQQPATLERAQNVIQLAMERLEEEFCHLLAQNSRYVDPNWLFDSMAVAGSLRSSFNDDHHHTVDDAAAASKISSSGEEYVAGDEDEDVLLVARPREIVPTTVDLISSRERA</sequence>
<dbReference type="Gene3D" id="1.20.1280.170">
    <property type="entry name" value="Exocyst complex component Exo70"/>
    <property type="match status" value="1"/>
</dbReference>
<feature type="compositionally biased region" description="Polar residues" evidence="1">
    <location>
        <begin position="54"/>
        <end position="64"/>
    </location>
</feature>
<reference evidence="2" key="1">
    <citation type="submission" date="2024-02" db="EMBL/GenBank/DDBJ databases">
        <authorList>
            <consortium name="ELIXIR-Norway"/>
            <consortium name="Elixir Norway"/>
        </authorList>
    </citation>
    <scope>NUCLEOTIDE SEQUENCE</scope>
</reference>